<accession>A0A657LNK6</accession>
<evidence type="ECO:0000256" key="1">
    <source>
        <dbReference type="SAM" id="SignalP"/>
    </source>
</evidence>
<comment type="caution">
    <text evidence="2">The sequence shown here is derived from an EMBL/GenBank/DDBJ whole genome shotgun (WGS) entry which is preliminary data.</text>
</comment>
<dbReference type="Proteomes" id="UP000182661">
    <property type="component" value="Unassembled WGS sequence"/>
</dbReference>
<evidence type="ECO:0000313" key="3">
    <source>
        <dbReference type="Proteomes" id="UP000182661"/>
    </source>
</evidence>
<reference evidence="2 3" key="1">
    <citation type="submission" date="2016-02" db="EMBL/GenBank/DDBJ databases">
        <title>Genome sequencing of a beta-galactosidase producing bacteria Rhizobium sp. 59.</title>
        <authorList>
            <person name="Wang D."/>
            <person name="Kot W."/>
            <person name="Qin Y."/>
            <person name="Hansen L."/>
            <person name="Naqvi K."/>
            <person name="Rensing C."/>
        </authorList>
    </citation>
    <scope>NUCLEOTIDE SEQUENCE [LARGE SCALE GENOMIC DNA]</scope>
    <source>
        <strain evidence="2 3">59</strain>
    </source>
</reference>
<proteinExistence type="predicted"/>
<dbReference type="AlphaFoldDB" id="A0A657LNK6"/>
<organism evidence="2 3">
    <name type="scientific">Pararhizobium antarcticum</name>
    <dbReference type="NCBI Taxonomy" id="1798805"/>
    <lineage>
        <taxon>Bacteria</taxon>
        <taxon>Pseudomonadati</taxon>
        <taxon>Pseudomonadota</taxon>
        <taxon>Alphaproteobacteria</taxon>
        <taxon>Hyphomicrobiales</taxon>
        <taxon>Rhizobiaceae</taxon>
        <taxon>Rhizobium/Agrobacterium group</taxon>
        <taxon>Pararhizobium</taxon>
    </lineage>
</organism>
<gene>
    <name evidence="2" type="ORF">AX760_05130</name>
</gene>
<keyword evidence="1" id="KW-0732">Signal</keyword>
<protein>
    <submittedName>
        <fullName evidence="2">Uncharacterized protein</fullName>
    </submittedName>
</protein>
<dbReference type="RefSeq" id="WP_071834528.1">
    <property type="nucleotide sequence ID" value="NZ_LSRP01000107.1"/>
</dbReference>
<keyword evidence="3" id="KW-1185">Reference proteome</keyword>
<evidence type="ECO:0000313" key="2">
    <source>
        <dbReference type="EMBL" id="OJF93390.1"/>
    </source>
</evidence>
<dbReference type="OrthoDB" id="8031026at2"/>
<sequence>MRYTQAIMALAMLVPTGAAQSHAGELTPILVSGGSCGWYVVLGCGKRATDQQNKRDDLGGPNAGGGAGLRVITTNDYANFRPGYYCVVDGPYANKSDAQSIAWAEAVPDAYVKKGC</sequence>
<dbReference type="EMBL" id="LSRP01000107">
    <property type="protein sequence ID" value="OJF93390.1"/>
    <property type="molecule type" value="Genomic_DNA"/>
</dbReference>
<feature type="chain" id="PRO_5024953625" evidence="1">
    <location>
        <begin position="24"/>
        <end position="116"/>
    </location>
</feature>
<name>A0A657LNK6_9HYPH</name>
<feature type="signal peptide" evidence="1">
    <location>
        <begin position="1"/>
        <end position="23"/>
    </location>
</feature>